<sequence length="86" mass="9687">MPEMLTLTNGVSIRAQVSEDVRQCIEHWIAEGWCGVAEDKAYDEHGNEGYAMLAANVVIQYPDITEMALVPSPLIMLCTPFVRFHY</sequence>
<dbReference type="Proteomes" id="UP000299102">
    <property type="component" value="Unassembled WGS sequence"/>
</dbReference>
<keyword evidence="2" id="KW-1185">Reference proteome</keyword>
<dbReference type="AlphaFoldDB" id="A0A4C2AA08"/>
<organism evidence="1 2">
    <name type="scientific">Eumeta variegata</name>
    <name type="common">Bagworm moth</name>
    <name type="synonym">Eumeta japonica</name>
    <dbReference type="NCBI Taxonomy" id="151549"/>
    <lineage>
        <taxon>Eukaryota</taxon>
        <taxon>Metazoa</taxon>
        <taxon>Ecdysozoa</taxon>
        <taxon>Arthropoda</taxon>
        <taxon>Hexapoda</taxon>
        <taxon>Insecta</taxon>
        <taxon>Pterygota</taxon>
        <taxon>Neoptera</taxon>
        <taxon>Endopterygota</taxon>
        <taxon>Lepidoptera</taxon>
        <taxon>Glossata</taxon>
        <taxon>Ditrysia</taxon>
        <taxon>Tineoidea</taxon>
        <taxon>Psychidae</taxon>
        <taxon>Oiketicinae</taxon>
        <taxon>Eumeta</taxon>
    </lineage>
</organism>
<protein>
    <submittedName>
        <fullName evidence="1">Uncharacterized protein</fullName>
    </submittedName>
</protein>
<evidence type="ECO:0000313" key="1">
    <source>
        <dbReference type="EMBL" id="GBP95805.1"/>
    </source>
</evidence>
<accession>A0A4C2AA08</accession>
<dbReference type="EMBL" id="BGZK01002684">
    <property type="protein sequence ID" value="GBP95805.1"/>
    <property type="molecule type" value="Genomic_DNA"/>
</dbReference>
<reference evidence="1 2" key="1">
    <citation type="journal article" date="2019" name="Commun. Biol.">
        <title>The bagworm genome reveals a unique fibroin gene that provides high tensile strength.</title>
        <authorList>
            <person name="Kono N."/>
            <person name="Nakamura H."/>
            <person name="Ohtoshi R."/>
            <person name="Tomita M."/>
            <person name="Numata K."/>
            <person name="Arakawa K."/>
        </authorList>
    </citation>
    <scope>NUCLEOTIDE SEQUENCE [LARGE SCALE GENOMIC DNA]</scope>
</reference>
<name>A0A4C2AA08_EUMVA</name>
<dbReference type="OrthoDB" id="7976202at2759"/>
<evidence type="ECO:0000313" key="2">
    <source>
        <dbReference type="Proteomes" id="UP000299102"/>
    </source>
</evidence>
<proteinExistence type="predicted"/>
<gene>
    <name evidence="1" type="ORF">EVAR_87934_1</name>
</gene>
<comment type="caution">
    <text evidence="1">The sequence shown here is derived from an EMBL/GenBank/DDBJ whole genome shotgun (WGS) entry which is preliminary data.</text>
</comment>